<dbReference type="PANTHER" id="PTHR43667:SF2">
    <property type="entry name" value="FATTY ACID C-METHYL TRANSFERASE"/>
    <property type="match status" value="1"/>
</dbReference>
<dbReference type="AlphaFoldDB" id="A0A1I7XQE7"/>
<keyword evidence="1" id="KW-0472">Membrane</keyword>
<evidence type="ECO:0000313" key="3">
    <source>
        <dbReference type="WBParaSite" id="Hba_19569"/>
    </source>
</evidence>
<keyword evidence="1" id="KW-1133">Transmembrane helix</keyword>
<name>A0A1I7XQE7_HETBA</name>
<sequence length="366" mass="42583">MSGDCGKHKNIIYEFIVIQIFLPFIERSNTPVTLYIDNPIHFCWLMILDRKIGLGEAYMVGDWRAEPTPTEFLKLLIRAKSWLTLFYSFLNYICVKVCFPEANCSKNKVQKLDADKMIGSTLNLLLRSLRWITAVVAYIQHRFRDNTISQSVKNIQEHYDLGNDMFTMFLDKTMTYSCALFKGEYLNTSGQVVRISKIIIVLQRSGCSWTGLTISHEQLEFGKKRVKAAGLQNKIDLRYQDYRYESLTKQNTSFNRMAEETYTRVISVEMIEAVGHDFLPEYFRVISDRLKPGGKAVIQVSSKVKKVFKRYICSLNINNFRQVQHKENRMDVTRKGYSLPWLLSQLSPSLAILFLSVFCTFCKRSY</sequence>
<organism evidence="2 3">
    <name type="scientific">Heterorhabditis bacteriophora</name>
    <name type="common">Entomopathogenic nematode worm</name>
    <dbReference type="NCBI Taxonomy" id="37862"/>
    <lineage>
        <taxon>Eukaryota</taxon>
        <taxon>Metazoa</taxon>
        <taxon>Ecdysozoa</taxon>
        <taxon>Nematoda</taxon>
        <taxon>Chromadorea</taxon>
        <taxon>Rhabditida</taxon>
        <taxon>Rhabditina</taxon>
        <taxon>Rhabditomorpha</taxon>
        <taxon>Strongyloidea</taxon>
        <taxon>Heterorhabditidae</taxon>
        <taxon>Heterorhabditis</taxon>
    </lineage>
</organism>
<dbReference type="InterPro" id="IPR029063">
    <property type="entry name" value="SAM-dependent_MTases_sf"/>
</dbReference>
<dbReference type="WBParaSite" id="Hba_19569">
    <property type="protein sequence ID" value="Hba_19569"/>
    <property type="gene ID" value="Hba_19569"/>
</dbReference>
<evidence type="ECO:0000313" key="2">
    <source>
        <dbReference type="Proteomes" id="UP000095283"/>
    </source>
</evidence>
<dbReference type="Proteomes" id="UP000095283">
    <property type="component" value="Unplaced"/>
</dbReference>
<proteinExistence type="predicted"/>
<protein>
    <submittedName>
        <fullName evidence="3">Cyclopropane-fatty-acyl-phospholipid synthase</fullName>
    </submittedName>
</protein>
<keyword evidence="1" id="KW-0812">Transmembrane</keyword>
<accession>A0A1I7XQE7</accession>
<dbReference type="Pfam" id="PF02353">
    <property type="entry name" value="CMAS"/>
    <property type="match status" value="2"/>
</dbReference>
<evidence type="ECO:0000256" key="1">
    <source>
        <dbReference type="SAM" id="Phobius"/>
    </source>
</evidence>
<feature type="transmembrane region" description="Helical" evidence="1">
    <location>
        <begin position="339"/>
        <end position="362"/>
    </location>
</feature>
<keyword evidence="2" id="KW-1185">Reference proteome</keyword>
<dbReference type="SUPFAM" id="SSF53335">
    <property type="entry name" value="S-adenosyl-L-methionine-dependent methyltransferases"/>
    <property type="match status" value="1"/>
</dbReference>
<dbReference type="PANTHER" id="PTHR43667">
    <property type="entry name" value="CYCLOPROPANE-FATTY-ACYL-PHOSPHOLIPID SYNTHASE"/>
    <property type="match status" value="1"/>
</dbReference>
<dbReference type="CDD" id="cd02440">
    <property type="entry name" value="AdoMet_MTases"/>
    <property type="match status" value="1"/>
</dbReference>
<dbReference type="Gene3D" id="3.40.50.150">
    <property type="entry name" value="Vaccinia Virus protein VP39"/>
    <property type="match status" value="2"/>
</dbReference>
<dbReference type="InterPro" id="IPR050723">
    <property type="entry name" value="CFA/CMAS"/>
</dbReference>
<reference evidence="3" key="1">
    <citation type="submission" date="2016-11" db="UniProtKB">
        <authorList>
            <consortium name="WormBaseParasite"/>
        </authorList>
    </citation>
    <scope>IDENTIFICATION</scope>
</reference>